<reference evidence="3 4" key="1">
    <citation type="submission" date="2016-05" db="EMBL/GenBank/DDBJ databases">
        <title>Comparative analysis of secretome profiles of manganese(II)-oxidizing ascomycete fungi.</title>
        <authorList>
            <consortium name="DOE Joint Genome Institute"/>
            <person name="Zeiner C.A."/>
            <person name="Purvine S.O."/>
            <person name="Zink E.M."/>
            <person name="Wu S."/>
            <person name="Pasa-Tolic L."/>
            <person name="Chaput D.L."/>
            <person name="Haridas S."/>
            <person name="Grigoriev I.V."/>
            <person name="Santelli C.M."/>
            <person name="Hansel C.M."/>
        </authorList>
    </citation>
    <scope>NUCLEOTIDE SEQUENCE [LARGE SCALE GENOMIC DNA]</scope>
    <source>
        <strain evidence="3 4">AP3s5-JAC2a</strain>
    </source>
</reference>
<dbReference type="InParanoid" id="A0A177CEV8"/>
<organism evidence="3 4">
    <name type="scientific">Paraphaeosphaeria sporulosa</name>
    <dbReference type="NCBI Taxonomy" id="1460663"/>
    <lineage>
        <taxon>Eukaryota</taxon>
        <taxon>Fungi</taxon>
        <taxon>Dikarya</taxon>
        <taxon>Ascomycota</taxon>
        <taxon>Pezizomycotina</taxon>
        <taxon>Dothideomycetes</taxon>
        <taxon>Pleosporomycetidae</taxon>
        <taxon>Pleosporales</taxon>
        <taxon>Massarineae</taxon>
        <taxon>Didymosphaeriaceae</taxon>
        <taxon>Paraphaeosphaeria</taxon>
    </lineage>
</organism>
<dbReference type="OrthoDB" id="5362512at2759"/>
<keyword evidence="4" id="KW-1185">Reference proteome</keyword>
<dbReference type="AlphaFoldDB" id="A0A177CEV8"/>
<feature type="region of interest" description="Disordered" evidence="1">
    <location>
        <begin position="1"/>
        <end position="31"/>
    </location>
</feature>
<dbReference type="PANTHER" id="PTHR33112:SF10">
    <property type="entry name" value="TOL"/>
    <property type="match status" value="1"/>
</dbReference>
<feature type="non-terminal residue" evidence="3">
    <location>
        <position position="329"/>
    </location>
</feature>
<evidence type="ECO:0000259" key="2">
    <source>
        <dbReference type="Pfam" id="PF06985"/>
    </source>
</evidence>
<evidence type="ECO:0000256" key="1">
    <source>
        <dbReference type="SAM" id="MobiDB-lite"/>
    </source>
</evidence>
<gene>
    <name evidence="3" type="ORF">CC84DRAFT_1093499</name>
</gene>
<dbReference type="InterPro" id="IPR010730">
    <property type="entry name" value="HET"/>
</dbReference>
<protein>
    <submittedName>
        <fullName evidence="3">HET-domain-containing protein</fullName>
    </submittedName>
</protein>
<feature type="compositionally biased region" description="Polar residues" evidence="1">
    <location>
        <begin position="7"/>
        <end position="16"/>
    </location>
</feature>
<dbReference type="PANTHER" id="PTHR33112">
    <property type="entry name" value="DOMAIN PROTEIN, PUTATIVE-RELATED"/>
    <property type="match status" value="1"/>
</dbReference>
<dbReference type="EMBL" id="KV441553">
    <property type="protein sequence ID" value="OAG05338.1"/>
    <property type="molecule type" value="Genomic_DNA"/>
</dbReference>
<evidence type="ECO:0000313" key="4">
    <source>
        <dbReference type="Proteomes" id="UP000077069"/>
    </source>
</evidence>
<sequence>MSPIEGDTSSQINGLATPTHDRPSLSKLRVPGVRIEDDERPRGHYVTLSHCWGKAKFTKLTKENLEEFKEGISFSALPSTFRQAIHFARRLSPSIRYIWIDSLCIIQDDKDDWNRESVQMYSVYRNSYCNISATAASDSTHGMHFSRDPHHLWEDEINLNTEGIPRPLDERIPKHHLGLEPLIRRCKIQDASFWDRQVDDAPVNRRAWVLQERLLAPRVLHFCKDQIAWECPHIDAAESHPYGRTRLKALIPGEYGPKTLAIGRTENVYAAHEDWKSIVERYSRTSLTKSNDKLIALAGIAELTSKRMGDRLIYVAGMWEKYLASQLLW</sequence>
<feature type="domain" description="Heterokaryon incompatibility" evidence="2">
    <location>
        <begin position="45"/>
        <end position="212"/>
    </location>
</feature>
<evidence type="ECO:0000313" key="3">
    <source>
        <dbReference type="EMBL" id="OAG05338.1"/>
    </source>
</evidence>
<dbReference type="GeneID" id="28758001"/>
<dbReference type="Pfam" id="PF06985">
    <property type="entry name" value="HET"/>
    <property type="match status" value="1"/>
</dbReference>
<dbReference type="RefSeq" id="XP_018035703.1">
    <property type="nucleotide sequence ID" value="XM_018174515.1"/>
</dbReference>
<proteinExistence type="predicted"/>
<accession>A0A177CEV8</accession>
<dbReference type="Proteomes" id="UP000077069">
    <property type="component" value="Unassembled WGS sequence"/>
</dbReference>
<dbReference type="STRING" id="1460663.A0A177CEV8"/>
<name>A0A177CEV8_9PLEO</name>